<sequence length="588" mass="65931">MPSCRFFSHIPTPVKWRRAIAQRNLAVQISSLLIHHKNGISILRSRTSLLPRPFLLTPSAHSKSKLTPTPTSLSGSSSSPVPTFPSTPISLTFPPSPPFSSLATSSPRPPISYTPCSAPIQPPPSSIPSSTPPTISFTLPLLPCCLSFSTLFLRYTLPCRRSVVLWRRSRELKTSRLSQASAAAMLLLDLLCSSGEFRIAWLVYASAVRIGAMMDGGSWTTLARLLCREGKLHKAEMLLNSGFCRRASCYDLVIKCYARKRQFSLAIRVLNGMEERGFRTRLSTLSSILDESCRFGDFSLVGLMIKEMIVGGLLPVFPSLDFDWIVRRFCELGKTFAAMLIFEKAQRRNLELMSASHLCLLRALAREGRAKEATELYAMMSKKRLAVDPSSLNVLMISICRGEPMDEVDTVIKNVIREGFLPEASDFSMYIALTCSRGRWKEATELMDLALGKEILVDASCCCLLVKHFCKTGYIELAINLHERMRGLSRCLDVDSYNALLEALVVDGRVREAIEMFDYMKDNNVLSSFSFVIMVGALCQQKELRKAMNLHDEMIKLGLKPETATYRRMIAGFLWWYPEMVSNILRIV</sequence>
<dbReference type="NCBIfam" id="TIGR00756">
    <property type="entry name" value="PPR"/>
    <property type="match status" value="4"/>
</dbReference>
<evidence type="ECO:0000313" key="5">
    <source>
        <dbReference type="EMBL" id="KAG0481797.1"/>
    </source>
</evidence>
<keyword evidence="2" id="KW-0677">Repeat</keyword>
<proteinExistence type="inferred from homology"/>
<evidence type="ECO:0000256" key="2">
    <source>
        <dbReference type="ARBA" id="ARBA00022737"/>
    </source>
</evidence>
<reference evidence="5 6" key="1">
    <citation type="journal article" date="2020" name="Nat. Food">
        <title>A phased Vanilla planifolia genome enables genetic improvement of flavour and production.</title>
        <authorList>
            <person name="Hasing T."/>
            <person name="Tang H."/>
            <person name="Brym M."/>
            <person name="Khazi F."/>
            <person name="Huang T."/>
            <person name="Chambers A.H."/>
        </authorList>
    </citation>
    <scope>NUCLEOTIDE SEQUENCE [LARGE SCALE GENOMIC DNA]</scope>
    <source>
        <tissue evidence="5">Leaf</tissue>
    </source>
</reference>
<feature type="repeat" description="PPR" evidence="3">
    <location>
        <begin position="246"/>
        <end position="280"/>
    </location>
</feature>
<dbReference type="PROSITE" id="PS51375">
    <property type="entry name" value="PPR"/>
    <property type="match status" value="3"/>
</dbReference>
<comment type="similarity">
    <text evidence="1">Belongs to the PPR family. P subfamily.</text>
</comment>
<dbReference type="AlphaFoldDB" id="A0A835R9F2"/>
<dbReference type="EMBL" id="JADCNM010000005">
    <property type="protein sequence ID" value="KAG0481797.1"/>
    <property type="molecule type" value="Genomic_DNA"/>
</dbReference>
<dbReference type="PANTHER" id="PTHR47939:SF2">
    <property type="entry name" value="OS03G0782900 PROTEIN"/>
    <property type="match status" value="1"/>
</dbReference>
<feature type="compositionally biased region" description="Low complexity" evidence="4">
    <location>
        <begin position="65"/>
        <end position="83"/>
    </location>
</feature>
<evidence type="ECO:0008006" key="7">
    <source>
        <dbReference type="Google" id="ProtNLM"/>
    </source>
</evidence>
<feature type="region of interest" description="Disordered" evidence="4">
    <location>
        <begin position="61"/>
        <end position="83"/>
    </location>
</feature>
<dbReference type="Proteomes" id="UP000639772">
    <property type="component" value="Unassembled WGS sequence"/>
</dbReference>
<organism evidence="5 6">
    <name type="scientific">Vanilla planifolia</name>
    <name type="common">Vanilla</name>
    <dbReference type="NCBI Taxonomy" id="51239"/>
    <lineage>
        <taxon>Eukaryota</taxon>
        <taxon>Viridiplantae</taxon>
        <taxon>Streptophyta</taxon>
        <taxon>Embryophyta</taxon>
        <taxon>Tracheophyta</taxon>
        <taxon>Spermatophyta</taxon>
        <taxon>Magnoliopsida</taxon>
        <taxon>Liliopsida</taxon>
        <taxon>Asparagales</taxon>
        <taxon>Orchidaceae</taxon>
        <taxon>Vanilloideae</taxon>
        <taxon>Vanilleae</taxon>
        <taxon>Vanilla</taxon>
    </lineage>
</organism>
<dbReference type="Gene3D" id="1.25.40.10">
    <property type="entry name" value="Tetratricopeptide repeat domain"/>
    <property type="match status" value="3"/>
</dbReference>
<dbReference type="OrthoDB" id="747253at2759"/>
<gene>
    <name evidence="5" type="ORF">HPP92_009881</name>
</gene>
<dbReference type="InterPro" id="IPR011990">
    <property type="entry name" value="TPR-like_helical_dom_sf"/>
</dbReference>
<dbReference type="InterPro" id="IPR002885">
    <property type="entry name" value="PPR_rpt"/>
</dbReference>
<protein>
    <recommendedName>
        <fullName evidence="7">Pentatricopeptide repeat-containing protein</fullName>
    </recommendedName>
</protein>
<dbReference type="InterPro" id="IPR050667">
    <property type="entry name" value="PPR-containing_protein"/>
</dbReference>
<evidence type="ECO:0000256" key="3">
    <source>
        <dbReference type="PROSITE-ProRule" id="PRU00708"/>
    </source>
</evidence>
<name>A0A835R9F2_VANPL</name>
<feature type="repeat" description="PPR" evidence="3">
    <location>
        <begin position="527"/>
        <end position="561"/>
    </location>
</feature>
<evidence type="ECO:0000256" key="4">
    <source>
        <dbReference type="SAM" id="MobiDB-lite"/>
    </source>
</evidence>
<dbReference type="PANTHER" id="PTHR47939">
    <property type="entry name" value="MEMBRANE-ASSOCIATED SALT-INDUCIBLE PROTEIN-LIKE"/>
    <property type="match status" value="1"/>
</dbReference>
<dbReference type="Pfam" id="PF01535">
    <property type="entry name" value="PPR"/>
    <property type="match status" value="4"/>
</dbReference>
<comment type="caution">
    <text evidence="5">The sequence shown here is derived from an EMBL/GenBank/DDBJ whole genome shotgun (WGS) entry which is preliminary data.</text>
</comment>
<evidence type="ECO:0000256" key="1">
    <source>
        <dbReference type="ARBA" id="ARBA00007626"/>
    </source>
</evidence>
<dbReference type="Pfam" id="PF13041">
    <property type="entry name" value="PPR_2"/>
    <property type="match status" value="1"/>
</dbReference>
<evidence type="ECO:0000313" key="6">
    <source>
        <dbReference type="Proteomes" id="UP000639772"/>
    </source>
</evidence>
<accession>A0A835R9F2</accession>
<feature type="repeat" description="PPR" evidence="3">
    <location>
        <begin position="493"/>
        <end position="523"/>
    </location>
</feature>